<dbReference type="Proteomes" id="UP001652583">
    <property type="component" value="Chromosome C1"/>
</dbReference>
<keyword evidence="1" id="KW-1185">Reference proteome</keyword>
<evidence type="ECO:0000313" key="2">
    <source>
        <dbReference type="RefSeq" id="XP_053071636.1"/>
    </source>
</evidence>
<name>A0ABM3PIY2_ACIJB</name>
<reference evidence="2" key="2">
    <citation type="submission" date="2025-08" db="UniProtKB">
        <authorList>
            <consortium name="RefSeq"/>
        </authorList>
    </citation>
    <scope>IDENTIFICATION</scope>
    <source>
        <tissue evidence="2">Blood</tissue>
    </source>
</reference>
<sequence length="211" mass="23940">MHLLNQSLLFGAVYPVEREHESKNEGVEEEVSPFTTTPIDPLEDFVLSVSATDEEHFLARRHRKTPQELQIMAAMRMPRSPLSQDQQAKRSFTTLVEDSLRWAWKLGSMYVPDKDCRPWVFISVHYSYCLQQALMCSCASHLLVAPRSQSAREPSCPCGSASQVENGCKEGGWRITLGKSLPFSKFQSAYLWYSAFHSNSGSTIFAFSFLF</sequence>
<evidence type="ECO:0000313" key="1">
    <source>
        <dbReference type="Proteomes" id="UP001652583"/>
    </source>
</evidence>
<organism evidence="1 2">
    <name type="scientific">Acinonyx jubatus</name>
    <name type="common">Cheetah</name>
    <dbReference type="NCBI Taxonomy" id="32536"/>
    <lineage>
        <taxon>Eukaryota</taxon>
        <taxon>Metazoa</taxon>
        <taxon>Chordata</taxon>
        <taxon>Craniata</taxon>
        <taxon>Vertebrata</taxon>
        <taxon>Euteleostomi</taxon>
        <taxon>Mammalia</taxon>
        <taxon>Eutheria</taxon>
        <taxon>Laurasiatheria</taxon>
        <taxon>Carnivora</taxon>
        <taxon>Feliformia</taxon>
        <taxon>Felidae</taxon>
        <taxon>Felinae</taxon>
        <taxon>Acinonyx</taxon>
    </lineage>
</organism>
<dbReference type="RefSeq" id="XP_053071636.1">
    <property type="nucleotide sequence ID" value="XM_053215661.1"/>
</dbReference>
<protein>
    <submittedName>
        <fullName evidence="2">Cytotoxic T-lymphocyte protein 4 isoform X8</fullName>
    </submittedName>
</protein>
<reference evidence="1" key="1">
    <citation type="submission" date="2025-05" db="UniProtKB">
        <authorList>
            <consortium name="RefSeq"/>
        </authorList>
    </citation>
    <scope>NUCLEOTIDE SEQUENCE [LARGE SCALE GENOMIC DNA]</scope>
</reference>
<dbReference type="GeneID" id="106976710"/>
<gene>
    <name evidence="2" type="primary">CTLA4</name>
</gene>
<proteinExistence type="predicted"/>
<accession>A0ABM3PIY2</accession>